<reference evidence="1 2" key="1">
    <citation type="submission" date="2014-04" db="EMBL/GenBank/DDBJ databases">
        <title>Evolutionary Origins and Diversification of the Mycorrhizal Mutualists.</title>
        <authorList>
            <consortium name="DOE Joint Genome Institute"/>
            <consortium name="Mycorrhizal Genomics Consortium"/>
            <person name="Kohler A."/>
            <person name="Kuo A."/>
            <person name="Nagy L.G."/>
            <person name="Floudas D."/>
            <person name="Copeland A."/>
            <person name="Barry K.W."/>
            <person name="Cichocki N."/>
            <person name="Veneault-Fourrey C."/>
            <person name="LaButti K."/>
            <person name="Lindquist E.A."/>
            <person name="Lipzen A."/>
            <person name="Lundell T."/>
            <person name="Morin E."/>
            <person name="Murat C."/>
            <person name="Riley R."/>
            <person name="Ohm R."/>
            <person name="Sun H."/>
            <person name="Tunlid A."/>
            <person name="Henrissat B."/>
            <person name="Grigoriev I.V."/>
            <person name="Hibbett D.S."/>
            <person name="Martin F."/>
        </authorList>
    </citation>
    <scope>NUCLEOTIDE SEQUENCE [LARGE SCALE GENOMIC DNA]</scope>
    <source>
        <strain evidence="1 2">Koide BX008</strain>
    </source>
</reference>
<dbReference type="OrthoDB" id="3187773at2759"/>
<feature type="non-terminal residue" evidence="1">
    <location>
        <position position="1"/>
    </location>
</feature>
<gene>
    <name evidence="1" type="ORF">M378DRAFT_93157</name>
</gene>
<evidence type="ECO:0000313" key="1">
    <source>
        <dbReference type="EMBL" id="KIL54090.1"/>
    </source>
</evidence>
<dbReference type="Proteomes" id="UP000054549">
    <property type="component" value="Unassembled WGS sequence"/>
</dbReference>
<name>A0A0C2RV28_AMAMK</name>
<sequence length="129" mass="15158">YDCVFIKINPSSPNTPNTLRYLHVARVRAFFSFTYRDILYPCALIHDLEFVDNEPDEDTGMWIIRRPSCPRVRVVSLDTIYRATHLVPVYCGEAAVPKTQTADRSLDEYRFFYVNKFIDHHAFDIAHDR</sequence>
<dbReference type="HOGENOM" id="CLU_006344_16_0_1"/>
<dbReference type="InParanoid" id="A0A0C2RV28"/>
<protein>
    <submittedName>
        <fullName evidence="1">Uncharacterized protein</fullName>
    </submittedName>
</protein>
<keyword evidence="2" id="KW-1185">Reference proteome</keyword>
<proteinExistence type="predicted"/>
<dbReference type="EMBL" id="KN818950">
    <property type="protein sequence ID" value="KIL54090.1"/>
    <property type="molecule type" value="Genomic_DNA"/>
</dbReference>
<dbReference type="STRING" id="946122.A0A0C2RV28"/>
<evidence type="ECO:0000313" key="2">
    <source>
        <dbReference type="Proteomes" id="UP000054549"/>
    </source>
</evidence>
<accession>A0A0C2RV28</accession>
<dbReference type="AlphaFoldDB" id="A0A0C2RV28"/>
<organism evidence="1 2">
    <name type="scientific">Amanita muscaria (strain Koide BX008)</name>
    <dbReference type="NCBI Taxonomy" id="946122"/>
    <lineage>
        <taxon>Eukaryota</taxon>
        <taxon>Fungi</taxon>
        <taxon>Dikarya</taxon>
        <taxon>Basidiomycota</taxon>
        <taxon>Agaricomycotina</taxon>
        <taxon>Agaricomycetes</taxon>
        <taxon>Agaricomycetidae</taxon>
        <taxon>Agaricales</taxon>
        <taxon>Pluteineae</taxon>
        <taxon>Amanitaceae</taxon>
        <taxon>Amanita</taxon>
    </lineage>
</organism>